<keyword evidence="2" id="KW-0472">Membrane</keyword>
<name>A0A7Y9FGA1_9CELL</name>
<keyword evidence="2" id="KW-0812">Transmembrane</keyword>
<feature type="transmembrane region" description="Helical" evidence="2">
    <location>
        <begin position="38"/>
        <end position="60"/>
    </location>
</feature>
<dbReference type="InterPro" id="IPR009677">
    <property type="entry name" value="DUF1266"/>
</dbReference>
<feature type="region of interest" description="Disordered" evidence="1">
    <location>
        <begin position="1"/>
        <end position="31"/>
    </location>
</feature>
<evidence type="ECO:0000313" key="4">
    <source>
        <dbReference type="EMBL" id="GIG32401.1"/>
    </source>
</evidence>
<feature type="domain" description="DUF1266" evidence="3">
    <location>
        <begin position="243"/>
        <end position="314"/>
    </location>
</feature>
<dbReference type="RefSeq" id="WP_140459319.1">
    <property type="nucleotide sequence ID" value="NZ_BAABFI010000001.1"/>
</dbReference>
<dbReference type="Proteomes" id="UP000618382">
    <property type="component" value="Unassembled WGS sequence"/>
</dbReference>
<accession>A0A7Y9FGA1</accession>
<reference evidence="4 7" key="2">
    <citation type="submission" date="2021-01" db="EMBL/GenBank/DDBJ databases">
        <title>Whole genome shotgun sequence of Cellulomonas oligotrophica NBRC 109435.</title>
        <authorList>
            <person name="Komaki H."/>
            <person name="Tamura T."/>
        </authorList>
    </citation>
    <scope>NUCLEOTIDE SEQUENCE [LARGE SCALE GENOMIC DNA]</scope>
    <source>
        <strain evidence="4 7">NBRC 109435</strain>
    </source>
</reference>
<evidence type="ECO:0000313" key="5">
    <source>
        <dbReference type="EMBL" id="NYD86814.1"/>
    </source>
</evidence>
<gene>
    <name evidence="5" type="ORF">BKA21_002363</name>
    <name evidence="4" type="ORF">Col01nite_15600</name>
</gene>
<sequence length="364" mass="39497">MLLQNHPGDRAFPVGVHPGSGRRVREARRGTPADRARTLGAVVVAVLLVLAALVAEPWVLPLVAPDGLADPGFLLAALVLVALLAAAVRTVAGVADWSLPRREQQHYLRAGRVPPLTLRQQQLLALDALADYQIGAWNHSLEHWPCEVRLAGRAPDPSRGRGPYLTLPLHRTAVLRGAMDRDHKVAGTDAVLDALGRAFLDRSVSLPFVDALGGPSRDEVLTRVSALTGLTREEVAARGVPAEPDVPARLLWAKDVMLTVAFARLAWMAGYLTEEQAWAHVERAGDVAFTLFSSWQEYWDEVRLGHAFTEDALGAVQAYDAVIADYRSSRWPSKALPWPAPGDADALPDSVRLMRVTAPGERTP</sequence>
<dbReference type="EMBL" id="JACCBK010000001">
    <property type="protein sequence ID" value="NYD86814.1"/>
    <property type="molecule type" value="Genomic_DNA"/>
</dbReference>
<evidence type="ECO:0000256" key="1">
    <source>
        <dbReference type="SAM" id="MobiDB-lite"/>
    </source>
</evidence>
<reference evidence="5 6" key="1">
    <citation type="submission" date="2020-07" db="EMBL/GenBank/DDBJ databases">
        <title>Sequencing the genomes of 1000 actinobacteria strains.</title>
        <authorList>
            <person name="Klenk H.-P."/>
        </authorList>
    </citation>
    <scope>NUCLEOTIDE SEQUENCE [LARGE SCALE GENOMIC DNA]</scope>
    <source>
        <strain evidence="5 6">DSM 24482</strain>
    </source>
</reference>
<evidence type="ECO:0000259" key="3">
    <source>
        <dbReference type="Pfam" id="PF06889"/>
    </source>
</evidence>
<comment type="caution">
    <text evidence="5">The sequence shown here is derived from an EMBL/GenBank/DDBJ whole genome shotgun (WGS) entry which is preliminary data.</text>
</comment>
<dbReference type="Proteomes" id="UP000577956">
    <property type="component" value="Unassembled WGS sequence"/>
</dbReference>
<proteinExistence type="predicted"/>
<organism evidence="5 6">
    <name type="scientific">Cellulomonas oligotrophica</name>
    <dbReference type="NCBI Taxonomy" id="931536"/>
    <lineage>
        <taxon>Bacteria</taxon>
        <taxon>Bacillati</taxon>
        <taxon>Actinomycetota</taxon>
        <taxon>Actinomycetes</taxon>
        <taxon>Micrococcales</taxon>
        <taxon>Cellulomonadaceae</taxon>
        <taxon>Cellulomonas</taxon>
    </lineage>
</organism>
<protein>
    <recommendedName>
        <fullName evidence="3">DUF1266 domain-containing protein</fullName>
    </recommendedName>
</protein>
<feature type="transmembrane region" description="Helical" evidence="2">
    <location>
        <begin position="72"/>
        <end position="92"/>
    </location>
</feature>
<dbReference type="EMBL" id="BONN01000003">
    <property type="protein sequence ID" value="GIG32401.1"/>
    <property type="molecule type" value="Genomic_DNA"/>
</dbReference>
<keyword evidence="2" id="KW-1133">Transmembrane helix</keyword>
<dbReference type="AlphaFoldDB" id="A0A7Y9FGA1"/>
<evidence type="ECO:0000313" key="6">
    <source>
        <dbReference type="Proteomes" id="UP000577956"/>
    </source>
</evidence>
<evidence type="ECO:0000256" key="2">
    <source>
        <dbReference type="SAM" id="Phobius"/>
    </source>
</evidence>
<dbReference type="Pfam" id="PF06889">
    <property type="entry name" value="DUF1266"/>
    <property type="match status" value="1"/>
</dbReference>
<evidence type="ECO:0000313" key="7">
    <source>
        <dbReference type="Proteomes" id="UP000618382"/>
    </source>
</evidence>
<keyword evidence="7" id="KW-1185">Reference proteome</keyword>